<evidence type="ECO:0000256" key="5">
    <source>
        <dbReference type="ARBA" id="ARBA00023136"/>
    </source>
</evidence>
<comment type="caution">
    <text evidence="7">The sequence shown here is derived from an EMBL/GenBank/DDBJ whole genome shotgun (WGS) entry which is preliminary data.</text>
</comment>
<name>A0A1F7H9L3_9BACT</name>
<feature type="transmembrane region" description="Helical" evidence="6">
    <location>
        <begin position="151"/>
        <end position="172"/>
    </location>
</feature>
<feature type="transmembrane region" description="Helical" evidence="6">
    <location>
        <begin position="38"/>
        <end position="58"/>
    </location>
</feature>
<evidence type="ECO:0000313" key="7">
    <source>
        <dbReference type="EMBL" id="OGK27576.1"/>
    </source>
</evidence>
<dbReference type="GO" id="GO:0033573">
    <property type="term" value="C:high-affinity iron permease complex"/>
    <property type="evidence" value="ECO:0007669"/>
    <property type="project" value="InterPro"/>
</dbReference>
<gene>
    <name evidence="7" type="ORF">A3C28_06115</name>
</gene>
<feature type="transmembrane region" description="Helical" evidence="6">
    <location>
        <begin position="6"/>
        <end position="26"/>
    </location>
</feature>
<keyword evidence="3 6" id="KW-0812">Transmembrane</keyword>
<dbReference type="Pfam" id="PF03239">
    <property type="entry name" value="FTR1"/>
    <property type="match status" value="1"/>
</dbReference>
<evidence type="ECO:0000256" key="4">
    <source>
        <dbReference type="ARBA" id="ARBA00022989"/>
    </source>
</evidence>
<evidence type="ECO:0000256" key="3">
    <source>
        <dbReference type="ARBA" id="ARBA00022692"/>
    </source>
</evidence>
<comment type="subcellular location">
    <subcellularLocation>
        <location evidence="1">Membrane</location>
        <topology evidence="1">Multi-pass membrane protein</topology>
    </subcellularLocation>
</comment>
<sequence>MLPAFLITLREVIEASLIVATILGILTKLNQPKGIKTVWLATGAAVLVSIFLLGVGSILGLKIQEIYSGKTEELIEGILMITSAVFITWAVFFLHKYFSKYKVQLLKKIKETVEQEEQKGLFVLVFTAVFREGFEIVLFLSTIYFSSNPQSIFTGFVGGLAGGLLISFALFAATLKMPVYYAFRITSILLIFFAAGLLARGVHEFAEVGFIPEIGKMTFAFIPQKGTFIADIIKAIFGITQKMDLIQLTIYSSYTIFMSWYVFFRKQNEKKHVEV</sequence>
<evidence type="ECO:0000256" key="2">
    <source>
        <dbReference type="ARBA" id="ARBA00008333"/>
    </source>
</evidence>
<evidence type="ECO:0000313" key="8">
    <source>
        <dbReference type="Proteomes" id="UP000178597"/>
    </source>
</evidence>
<keyword evidence="4 6" id="KW-1133">Transmembrane helix</keyword>
<dbReference type="Proteomes" id="UP000178597">
    <property type="component" value="Unassembled WGS sequence"/>
</dbReference>
<protein>
    <recommendedName>
        <fullName evidence="9">Iron permease</fullName>
    </recommendedName>
</protein>
<dbReference type="PANTHER" id="PTHR31632:SF2">
    <property type="entry name" value="PLASMA MEMBRANE IRON PERMEASE"/>
    <property type="match status" value="1"/>
</dbReference>
<feature type="transmembrane region" description="Helical" evidence="6">
    <location>
        <begin position="179"/>
        <end position="199"/>
    </location>
</feature>
<keyword evidence="5 6" id="KW-0472">Membrane</keyword>
<evidence type="ECO:0000256" key="1">
    <source>
        <dbReference type="ARBA" id="ARBA00004141"/>
    </source>
</evidence>
<dbReference type="PANTHER" id="PTHR31632">
    <property type="entry name" value="IRON TRANSPORTER FTH1"/>
    <property type="match status" value="1"/>
</dbReference>
<comment type="similarity">
    <text evidence="2">Belongs to the oxidase-dependent Fe transporter (OFeT) (TC 9.A.10.1) family.</text>
</comment>
<evidence type="ECO:0000256" key="6">
    <source>
        <dbReference type="SAM" id="Phobius"/>
    </source>
</evidence>
<dbReference type="EMBL" id="MFZP01000025">
    <property type="protein sequence ID" value="OGK27576.1"/>
    <property type="molecule type" value="Genomic_DNA"/>
</dbReference>
<proteinExistence type="inferred from homology"/>
<dbReference type="STRING" id="1802040.A3C28_06115"/>
<dbReference type="InterPro" id="IPR004923">
    <property type="entry name" value="FTR1/Fip1/EfeU"/>
</dbReference>
<organism evidence="7 8">
    <name type="scientific">Candidatus Roizmanbacteria bacterium RIFCSPHIGHO2_02_FULL_39_9</name>
    <dbReference type="NCBI Taxonomy" id="1802040"/>
    <lineage>
        <taxon>Bacteria</taxon>
        <taxon>Candidatus Roizmaniibacteriota</taxon>
    </lineage>
</organism>
<feature type="transmembrane region" description="Helical" evidence="6">
    <location>
        <begin position="78"/>
        <end position="99"/>
    </location>
</feature>
<dbReference type="GO" id="GO:0015093">
    <property type="term" value="F:ferrous iron transmembrane transporter activity"/>
    <property type="evidence" value="ECO:0007669"/>
    <property type="project" value="TreeGrafter"/>
</dbReference>
<feature type="transmembrane region" description="Helical" evidence="6">
    <location>
        <begin position="120"/>
        <end position="145"/>
    </location>
</feature>
<feature type="transmembrane region" description="Helical" evidence="6">
    <location>
        <begin position="245"/>
        <end position="264"/>
    </location>
</feature>
<evidence type="ECO:0008006" key="9">
    <source>
        <dbReference type="Google" id="ProtNLM"/>
    </source>
</evidence>
<accession>A0A1F7H9L3</accession>
<dbReference type="AlphaFoldDB" id="A0A1F7H9L3"/>
<reference evidence="7 8" key="1">
    <citation type="journal article" date="2016" name="Nat. Commun.">
        <title>Thousands of microbial genomes shed light on interconnected biogeochemical processes in an aquifer system.</title>
        <authorList>
            <person name="Anantharaman K."/>
            <person name="Brown C.T."/>
            <person name="Hug L.A."/>
            <person name="Sharon I."/>
            <person name="Castelle C.J."/>
            <person name="Probst A.J."/>
            <person name="Thomas B.C."/>
            <person name="Singh A."/>
            <person name="Wilkins M.J."/>
            <person name="Karaoz U."/>
            <person name="Brodie E.L."/>
            <person name="Williams K.H."/>
            <person name="Hubbard S.S."/>
            <person name="Banfield J.F."/>
        </authorList>
    </citation>
    <scope>NUCLEOTIDE SEQUENCE [LARGE SCALE GENOMIC DNA]</scope>
</reference>